<evidence type="ECO:0000313" key="4">
    <source>
        <dbReference type="Proteomes" id="UP000630445"/>
    </source>
</evidence>
<evidence type="ECO:0000256" key="1">
    <source>
        <dbReference type="SAM" id="MobiDB-lite"/>
    </source>
</evidence>
<evidence type="ECO:0000313" key="2">
    <source>
        <dbReference type="EMBL" id="KAF7118602.1"/>
    </source>
</evidence>
<protein>
    <submittedName>
        <fullName evidence="2">Uncharacterized protein</fullName>
    </submittedName>
</protein>
<feature type="compositionally biased region" description="Polar residues" evidence="1">
    <location>
        <begin position="141"/>
        <end position="153"/>
    </location>
</feature>
<dbReference type="OrthoDB" id="5337545at2759"/>
<feature type="region of interest" description="Disordered" evidence="1">
    <location>
        <begin position="1"/>
        <end position="43"/>
    </location>
</feature>
<keyword evidence="4" id="KW-1185">Reference proteome</keyword>
<feature type="compositionally biased region" description="Basic and acidic residues" evidence="1">
    <location>
        <begin position="131"/>
        <end position="140"/>
    </location>
</feature>
<organism evidence="2 4">
    <name type="scientific">Aspergillus hiratsukae</name>
    <dbReference type="NCBI Taxonomy" id="1194566"/>
    <lineage>
        <taxon>Eukaryota</taxon>
        <taxon>Fungi</taxon>
        <taxon>Dikarya</taxon>
        <taxon>Ascomycota</taxon>
        <taxon>Pezizomycotina</taxon>
        <taxon>Eurotiomycetes</taxon>
        <taxon>Eurotiomycetidae</taxon>
        <taxon>Eurotiales</taxon>
        <taxon>Aspergillaceae</taxon>
        <taxon>Aspergillus</taxon>
        <taxon>Aspergillus subgen. Fumigati</taxon>
    </lineage>
</organism>
<feature type="compositionally biased region" description="Low complexity" evidence="1">
    <location>
        <begin position="166"/>
        <end position="178"/>
    </location>
</feature>
<dbReference type="EMBL" id="JACBAD010002064">
    <property type="protein sequence ID" value="KAF7118602.1"/>
    <property type="molecule type" value="Genomic_DNA"/>
</dbReference>
<reference evidence="2" key="1">
    <citation type="submission" date="2020-06" db="EMBL/GenBank/DDBJ databases">
        <title>Draft genome sequences of strains closely related to Aspergillus parafelis and Aspergillus hiratsukae.</title>
        <authorList>
            <person name="Dos Santos R.A.C."/>
            <person name="Rivero-Menendez O."/>
            <person name="Steenwyk J.L."/>
            <person name="Mead M.E."/>
            <person name="Goldman G.H."/>
            <person name="Alastruey-Izquierdo A."/>
            <person name="Rokas A."/>
        </authorList>
    </citation>
    <scope>NUCLEOTIDE SEQUENCE</scope>
    <source>
        <strain evidence="2">CNM-CM5793</strain>
        <strain evidence="3">CNM-CM6106</strain>
    </source>
</reference>
<feature type="compositionally biased region" description="Polar residues" evidence="1">
    <location>
        <begin position="91"/>
        <end position="117"/>
    </location>
</feature>
<feature type="compositionally biased region" description="Polar residues" evidence="1">
    <location>
        <begin position="30"/>
        <end position="43"/>
    </location>
</feature>
<dbReference type="EMBL" id="JACBAF010002246">
    <property type="protein sequence ID" value="KAF7161449.1"/>
    <property type="molecule type" value="Genomic_DNA"/>
</dbReference>
<evidence type="ECO:0000313" key="3">
    <source>
        <dbReference type="EMBL" id="KAF7161449.1"/>
    </source>
</evidence>
<feature type="compositionally biased region" description="Low complexity" evidence="1">
    <location>
        <begin position="67"/>
        <end position="86"/>
    </location>
</feature>
<sequence>MSDNNTKRGTGEKAPNDPRKQADSRKNDPESQTTPSLASRIQNSAAGLARSAINATASSADAAHVLASGSKAGPSSSASTSALAAAEQYRETATPTSSTRAHSANQPAASFRSSPTGHQGAFELPPLTEEEFQRAYDESQVHSSADFSPSTETDTGKGKGKASKTPSPFTSLEPSSSSGLNTAWQNALPTTATTLPSDGEAVVSLLSDASFNPEFPPTAEEPFEPIETELLPPELTPTEIKMIESFRRRAALESSTATPAAEPSSQTHRLTSFSLVPDIESVLDHVPAAQGTDATALRDAVLMGLPGAAEWIAVEERYHDEVWGYLRPTLAAAAKEMEANQEQGAPVEDGPAVRRLKMILRHMQA</sequence>
<name>A0A8H6P6M7_9EURO</name>
<feature type="compositionally biased region" description="Basic and acidic residues" evidence="1">
    <location>
        <begin position="1"/>
        <end position="29"/>
    </location>
</feature>
<proteinExistence type="predicted"/>
<accession>A0A8H6P6M7</accession>
<comment type="caution">
    <text evidence="2">The sequence shown here is derived from an EMBL/GenBank/DDBJ whole genome shotgun (WGS) entry which is preliminary data.</text>
</comment>
<dbReference type="Proteomes" id="UP000662466">
    <property type="component" value="Unassembled WGS sequence"/>
</dbReference>
<dbReference type="AlphaFoldDB" id="A0A8H6P6M7"/>
<feature type="region of interest" description="Disordered" evidence="1">
    <location>
        <begin position="67"/>
        <end position="183"/>
    </location>
</feature>
<gene>
    <name evidence="2" type="ORF">CNMCM5793_008140</name>
    <name evidence="3" type="ORF">CNMCM6106_008694</name>
</gene>
<dbReference type="Proteomes" id="UP000630445">
    <property type="component" value="Unassembled WGS sequence"/>
</dbReference>